<dbReference type="InterPro" id="IPR044791">
    <property type="entry name" value="Beta-glucanase/XTH"/>
</dbReference>
<keyword evidence="6" id="KW-1185">Reference proteome</keyword>
<feature type="signal peptide" evidence="3">
    <location>
        <begin position="1"/>
        <end position="23"/>
    </location>
</feature>
<dbReference type="Gene3D" id="2.60.120.200">
    <property type="match status" value="1"/>
</dbReference>
<dbReference type="PANTHER" id="PTHR31062">
    <property type="entry name" value="XYLOGLUCAN ENDOTRANSGLUCOSYLASE/HYDROLASE PROTEIN 8-RELATED"/>
    <property type="match status" value="1"/>
</dbReference>
<comment type="caution">
    <text evidence="5">The sequence shown here is derived from an EMBL/GenBank/DDBJ whole genome shotgun (WGS) entry which is preliminary data.</text>
</comment>
<keyword evidence="1" id="KW-0378">Hydrolase</keyword>
<keyword evidence="2" id="KW-0326">Glycosidase</keyword>
<gene>
    <name evidence="5" type="ORF">LVIROSA_LOCUS1371</name>
</gene>
<name>A0AAU9LBS6_9ASTR</name>
<evidence type="ECO:0000256" key="1">
    <source>
        <dbReference type="ARBA" id="ARBA00022801"/>
    </source>
</evidence>
<feature type="chain" id="PRO_5043885694" description="GH16 domain-containing protein" evidence="3">
    <location>
        <begin position="24"/>
        <end position="124"/>
    </location>
</feature>
<dbReference type="AlphaFoldDB" id="A0AAU9LBS6"/>
<accession>A0AAU9LBS6</accession>
<evidence type="ECO:0000313" key="5">
    <source>
        <dbReference type="EMBL" id="CAH1413408.1"/>
    </source>
</evidence>
<dbReference type="InterPro" id="IPR000757">
    <property type="entry name" value="Beta-glucanase-like"/>
</dbReference>
<dbReference type="PROSITE" id="PS51762">
    <property type="entry name" value="GH16_2"/>
    <property type="match status" value="1"/>
</dbReference>
<dbReference type="GO" id="GO:0004553">
    <property type="term" value="F:hydrolase activity, hydrolyzing O-glycosyl compounds"/>
    <property type="evidence" value="ECO:0007669"/>
    <property type="project" value="InterPro"/>
</dbReference>
<dbReference type="GO" id="GO:0005975">
    <property type="term" value="P:carbohydrate metabolic process"/>
    <property type="evidence" value="ECO:0007669"/>
    <property type="project" value="InterPro"/>
</dbReference>
<dbReference type="EMBL" id="CAKMRJ010000001">
    <property type="protein sequence ID" value="CAH1413408.1"/>
    <property type="molecule type" value="Genomic_DNA"/>
</dbReference>
<dbReference type="Proteomes" id="UP001157418">
    <property type="component" value="Unassembled WGS sequence"/>
</dbReference>
<evidence type="ECO:0000256" key="2">
    <source>
        <dbReference type="ARBA" id="ARBA00023295"/>
    </source>
</evidence>
<feature type="domain" description="GH16" evidence="4">
    <location>
        <begin position="1"/>
        <end position="124"/>
    </location>
</feature>
<organism evidence="5 6">
    <name type="scientific">Lactuca virosa</name>
    <dbReference type="NCBI Taxonomy" id="75947"/>
    <lineage>
        <taxon>Eukaryota</taxon>
        <taxon>Viridiplantae</taxon>
        <taxon>Streptophyta</taxon>
        <taxon>Embryophyta</taxon>
        <taxon>Tracheophyta</taxon>
        <taxon>Spermatophyta</taxon>
        <taxon>Magnoliopsida</taxon>
        <taxon>eudicotyledons</taxon>
        <taxon>Gunneridae</taxon>
        <taxon>Pentapetalae</taxon>
        <taxon>asterids</taxon>
        <taxon>campanulids</taxon>
        <taxon>Asterales</taxon>
        <taxon>Asteraceae</taxon>
        <taxon>Cichorioideae</taxon>
        <taxon>Cichorieae</taxon>
        <taxon>Lactucinae</taxon>
        <taxon>Lactuca</taxon>
    </lineage>
</organism>
<keyword evidence="3" id="KW-0732">Signal</keyword>
<sequence>MTHSSTIKCVMNWILSSWETVLGNLYSVQTNVYAHGKRDREQGVHLWFDPPVDYHTYSILWNHNRVVYSMDEVPIRVFKNKEATGLSFPKFYPMGVYSTLWEADDWATRGGLEKIDWIKAPFYA</sequence>
<evidence type="ECO:0000259" key="4">
    <source>
        <dbReference type="PROSITE" id="PS51762"/>
    </source>
</evidence>
<dbReference type="Pfam" id="PF00722">
    <property type="entry name" value="Glyco_hydro_16"/>
    <property type="match status" value="1"/>
</dbReference>
<evidence type="ECO:0000313" key="6">
    <source>
        <dbReference type="Proteomes" id="UP001157418"/>
    </source>
</evidence>
<dbReference type="SUPFAM" id="SSF49899">
    <property type="entry name" value="Concanavalin A-like lectins/glucanases"/>
    <property type="match status" value="1"/>
</dbReference>
<reference evidence="5 6" key="1">
    <citation type="submission" date="2022-01" db="EMBL/GenBank/DDBJ databases">
        <authorList>
            <person name="Xiong W."/>
            <person name="Schranz E."/>
        </authorList>
    </citation>
    <scope>NUCLEOTIDE SEQUENCE [LARGE SCALE GENOMIC DNA]</scope>
</reference>
<dbReference type="InterPro" id="IPR013320">
    <property type="entry name" value="ConA-like_dom_sf"/>
</dbReference>
<proteinExistence type="predicted"/>
<protein>
    <recommendedName>
        <fullName evidence="4">GH16 domain-containing protein</fullName>
    </recommendedName>
</protein>
<evidence type="ECO:0000256" key="3">
    <source>
        <dbReference type="SAM" id="SignalP"/>
    </source>
</evidence>